<feature type="region of interest" description="Disordered" evidence="8">
    <location>
        <begin position="60"/>
        <end position="85"/>
    </location>
</feature>
<dbReference type="Pfam" id="PF01649">
    <property type="entry name" value="Ribosomal_S20p"/>
    <property type="match status" value="1"/>
</dbReference>
<dbReference type="AlphaFoldDB" id="A0A2M7REB8"/>
<dbReference type="Gene3D" id="1.20.58.110">
    <property type="entry name" value="Ribosomal protein S20"/>
    <property type="match status" value="1"/>
</dbReference>
<dbReference type="InterPro" id="IPR002583">
    <property type="entry name" value="Ribosomal_bS20"/>
</dbReference>
<evidence type="ECO:0000313" key="9">
    <source>
        <dbReference type="EMBL" id="PIY94901.1"/>
    </source>
</evidence>
<evidence type="ECO:0000256" key="3">
    <source>
        <dbReference type="ARBA" id="ARBA00022884"/>
    </source>
</evidence>
<dbReference type="GO" id="GO:0070181">
    <property type="term" value="F:small ribosomal subunit rRNA binding"/>
    <property type="evidence" value="ECO:0007669"/>
    <property type="project" value="TreeGrafter"/>
</dbReference>
<evidence type="ECO:0000256" key="1">
    <source>
        <dbReference type="ARBA" id="ARBA00007634"/>
    </source>
</evidence>
<dbReference type="GO" id="GO:0015935">
    <property type="term" value="C:small ribosomal subunit"/>
    <property type="evidence" value="ECO:0007669"/>
    <property type="project" value="TreeGrafter"/>
</dbReference>
<feature type="compositionally biased region" description="Basic residues" evidence="8">
    <location>
        <begin position="63"/>
        <end position="85"/>
    </location>
</feature>
<dbReference type="PANTHER" id="PTHR33398:SF1">
    <property type="entry name" value="SMALL RIBOSOMAL SUBUNIT PROTEIN BS20C"/>
    <property type="match status" value="1"/>
</dbReference>
<organism evidence="9 10">
    <name type="scientific">Candidatus Komeilibacteria bacterium CG_4_10_14_0_8_um_filter_37_78</name>
    <dbReference type="NCBI Taxonomy" id="1974471"/>
    <lineage>
        <taxon>Bacteria</taxon>
        <taxon>Candidatus Komeiliibacteriota</taxon>
    </lineage>
</organism>
<proteinExistence type="inferred from homology"/>
<keyword evidence="2 7" id="KW-0699">rRNA-binding</keyword>
<keyword evidence="3 7" id="KW-0694">RNA-binding</keyword>
<dbReference type="PANTHER" id="PTHR33398">
    <property type="entry name" value="30S RIBOSOMAL PROTEIN S20"/>
    <property type="match status" value="1"/>
</dbReference>
<dbReference type="HAMAP" id="MF_00500">
    <property type="entry name" value="Ribosomal_bS20"/>
    <property type="match status" value="1"/>
</dbReference>
<comment type="caution">
    <text evidence="9">The sequence shown here is derived from an EMBL/GenBank/DDBJ whole genome shotgun (WGS) entry which is preliminary data.</text>
</comment>
<dbReference type="EMBL" id="PFMC01000053">
    <property type="protein sequence ID" value="PIY94901.1"/>
    <property type="molecule type" value="Genomic_DNA"/>
</dbReference>
<evidence type="ECO:0000256" key="4">
    <source>
        <dbReference type="ARBA" id="ARBA00022980"/>
    </source>
</evidence>
<sequence>MPVKKAAIKDLRRSQGKALVNLRTKRAIKDIAKNIEKAIHADQLDKIDELAKKFQKTVDKAMKQGKMKKNTGARKKSRMAKTIKAVIKK</sequence>
<dbReference type="GO" id="GO:0003735">
    <property type="term" value="F:structural constituent of ribosome"/>
    <property type="evidence" value="ECO:0007669"/>
    <property type="project" value="InterPro"/>
</dbReference>
<evidence type="ECO:0000256" key="8">
    <source>
        <dbReference type="SAM" id="MobiDB-lite"/>
    </source>
</evidence>
<dbReference type="InterPro" id="IPR036510">
    <property type="entry name" value="Ribosomal_bS20_sf"/>
</dbReference>
<keyword evidence="5 7" id="KW-0687">Ribonucleoprotein</keyword>
<accession>A0A2M7REB8</accession>
<comment type="similarity">
    <text evidence="1 7">Belongs to the bacterial ribosomal protein bS20 family.</text>
</comment>
<protein>
    <recommendedName>
        <fullName evidence="6 7">Small ribosomal subunit protein bS20</fullName>
    </recommendedName>
</protein>
<evidence type="ECO:0000256" key="2">
    <source>
        <dbReference type="ARBA" id="ARBA00022730"/>
    </source>
</evidence>
<evidence type="ECO:0000256" key="7">
    <source>
        <dbReference type="HAMAP-Rule" id="MF_00500"/>
    </source>
</evidence>
<dbReference type="GO" id="GO:0006412">
    <property type="term" value="P:translation"/>
    <property type="evidence" value="ECO:0007669"/>
    <property type="project" value="UniProtKB-UniRule"/>
</dbReference>
<gene>
    <name evidence="7" type="primary">rpsT</name>
    <name evidence="9" type="ORF">COY67_01805</name>
</gene>
<name>A0A2M7REB8_9BACT</name>
<evidence type="ECO:0000256" key="6">
    <source>
        <dbReference type="ARBA" id="ARBA00035136"/>
    </source>
</evidence>
<dbReference type="NCBIfam" id="TIGR00029">
    <property type="entry name" value="S20"/>
    <property type="match status" value="1"/>
</dbReference>
<evidence type="ECO:0000313" key="10">
    <source>
        <dbReference type="Proteomes" id="UP000228689"/>
    </source>
</evidence>
<comment type="function">
    <text evidence="7">Binds directly to 16S ribosomal RNA.</text>
</comment>
<evidence type="ECO:0000256" key="5">
    <source>
        <dbReference type="ARBA" id="ARBA00023274"/>
    </source>
</evidence>
<dbReference type="SUPFAM" id="SSF46992">
    <property type="entry name" value="Ribosomal protein S20"/>
    <property type="match status" value="1"/>
</dbReference>
<reference evidence="10" key="1">
    <citation type="submission" date="2017-09" db="EMBL/GenBank/DDBJ databases">
        <title>Depth-based differentiation of microbial function through sediment-hosted aquifers and enrichment of novel symbionts in the deep terrestrial subsurface.</title>
        <authorList>
            <person name="Probst A.J."/>
            <person name="Ladd B."/>
            <person name="Jarett J.K."/>
            <person name="Geller-Mcgrath D.E."/>
            <person name="Sieber C.M.K."/>
            <person name="Emerson J.B."/>
            <person name="Anantharaman K."/>
            <person name="Thomas B.C."/>
            <person name="Malmstrom R."/>
            <person name="Stieglmeier M."/>
            <person name="Klingl A."/>
            <person name="Woyke T."/>
            <person name="Ryan C.M."/>
            <person name="Banfield J.F."/>
        </authorList>
    </citation>
    <scope>NUCLEOTIDE SEQUENCE [LARGE SCALE GENOMIC DNA]</scope>
</reference>
<keyword evidence="4 7" id="KW-0689">Ribosomal protein</keyword>
<dbReference type="Proteomes" id="UP000228689">
    <property type="component" value="Unassembled WGS sequence"/>
</dbReference>